<proteinExistence type="predicted"/>
<dbReference type="Gene3D" id="1.25.40.10">
    <property type="entry name" value="Tetratricopeptide repeat domain"/>
    <property type="match status" value="2"/>
</dbReference>
<feature type="repeat" description="PPR" evidence="2">
    <location>
        <begin position="355"/>
        <end position="389"/>
    </location>
</feature>
<dbReference type="InterPro" id="IPR011990">
    <property type="entry name" value="TPR-like_helical_dom_sf"/>
</dbReference>
<dbReference type="PANTHER" id="PTHR47932">
    <property type="entry name" value="ATPASE EXPRESSION PROTEIN 3"/>
    <property type="match status" value="1"/>
</dbReference>
<evidence type="ECO:0000313" key="3">
    <source>
        <dbReference type="EMBL" id="KAJ1917852.1"/>
    </source>
</evidence>
<dbReference type="InterPro" id="IPR002885">
    <property type="entry name" value="PPR_rpt"/>
</dbReference>
<dbReference type="Proteomes" id="UP001150538">
    <property type="component" value="Unassembled WGS sequence"/>
</dbReference>
<dbReference type="EMBL" id="JANBPU010000060">
    <property type="protein sequence ID" value="KAJ1917852.1"/>
    <property type="molecule type" value="Genomic_DNA"/>
</dbReference>
<keyword evidence="1" id="KW-0677">Repeat</keyword>
<comment type="caution">
    <text evidence="3">The sequence shown here is derived from an EMBL/GenBank/DDBJ whole genome shotgun (WGS) entry which is preliminary data.</text>
</comment>
<evidence type="ECO:0000256" key="2">
    <source>
        <dbReference type="PROSITE-ProRule" id="PRU00708"/>
    </source>
</evidence>
<dbReference type="PANTHER" id="PTHR47932:SF44">
    <property type="entry name" value="MIOREX COMPLEX COMPONENT 1"/>
    <property type="match status" value="1"/>
</dbReference>
<dbReference type="Pfam" id="PF13041">
    <property type="entry name" value="PPR_2"/>
    <property type="match status" value="1"/>
</dbReference>
<reference evidence="3" key="1">
    <citation type="submission" date="2022-07" db="EMBL/GenBank/DDBJ databases">
        <title>Phylogenomic reconstructions and comparative analyses of Kickxellomycotina fungi.</title>
        <authorList>
            <person name="Reynolds N.K."/>
            <person name="Stajich J.E."/>
            <person name="Barry K."/>
            <person name="Grigoriev I.V."/>
            <person name="Crous P."/>
            <person name="Smith M.E."/>
        </authorList>
    </citation>
    <scope>NUCLEOTIDE SEQUENCE</scope>
    <source>
        <strain evidence="3">NBRC 100468</strain>
    </source>
</reference>
<protein>
    <recommendedName>
        <fullName evidence="5">Pentacotripeptide-repeat region of PRORP domain-containing protein</fullName>
    </recommendedName>
</protein>
<evidence type="ECO:0008006" key="5">
    <source>
        <dbReference type="Google" id="ProtNLM"/>
    </source>
</evidence>
<evidence type="ECO:0000313" key="4">
    <source>
        <dbReference type="Proteomes" id="UP001150538"/>
    </source>
</evidence>
<feature type="repeat" description="PPR" evidence="2">
    <location>
        <begin position="320"/>
        <end position="354"/>
    </location>
</feature>
<dbReference type="Pfam" id="PF13812">
    <property type="entry name" value="PPR_3"/>
    <property type="match status" value="1"/>
</dbReference>
<name>A0A9W7ZW55_9FUNG</name>
<dbReference type="Pfam" id="PF01535">
    <property type="entry name" value="PPR"/>
    <property type="match status" value="1"/>
</dbReference>
<organism evidence="3 4">
    <name type="scientific">Mycoemilia scoparia</name>
    <dbReference type="NCBI Taxonomy" id="417184"/>
    <lineage>
        <taxon>Eukaryota</taxon>
        <taxon>Fungi</taxon>
        <taxon>Fungi incertae sedis</taxon>
        <taxon>Zoopagomycota</taxon>
        <taxon>Kickxellomycotina</taxon>
        <taxon>Kickxellomycetes</taxon>
        <taxon>Kickxellales</taxon>
        <taxon>Kickxellaceae</taxon>
        <taxon>Mycoemilia</taxon>
    </lineage>
</organism>
<dbReference type="PROSITE" id="PS51375">
    <property type="entry name" value="PPR"/>
    <property type="match status" value="3"/>
</dbReference>
<feature type="repeat" description="PPR" evidence="2">
    <location>
        <begin position="654"/>
        <end position="688"/>
    </location>
</feature>
<keyword evidence="4" id="KW-1185">Reference proteome</keyword>
<dbReference type="AlphaFoldDB" id="A0A9W7ZW55"/>
<dbReference type="OrthoDB" id="185373at2759"/>
<dbReference type="NCBIfam" id="TIGR00756">
    <property type="entry name" value="PPR"/>
    <property type="match status" value="1"/>
</dbReference>
<gene>
    <name evidence="3" type="ORF">H4219_002962</name>
</gene>
<accession>A0A9W7ZW55</accession>
<sequence length="1049" mass="120648">MILRPLSSLFEGSEDTDPKKILVPDTVRRTKGTFQPHLYMSIFGKLLRSEIRWQFKCLLSKNKPKTHGKSKSLDSDSLESLWKLYLEARRREQPKLVSLNPIYGTQFMILIYQISTSDIWTERADRIFNDWFPKLEPRVSKPSKCVGPYSLILNIHSKHGDLGRLEKRLSELFEKYGEDAVMSKKKVLNAAAICHAKIGQPEKAEELLQKWMNHTYNQQPYCSKDATNSAMERQSTPLLMTRPTIAEYIWALREIFYAYGRLGDVENMAKMLADLKAIPNALRQLELNALLDAVTKRENVSVDDIDEIYKEIFSSDIRPDKGTFNILINMSLQRNELDVARKWLTKMKEHKYDPDVYTYTTILSSYLARGQMKDAESIIHEMQEKSIRPNAITLHALMNGFYKHNQIQNTMDHFRYFARSWDPDYKPKDTQLLKNTEGFEANHAVIPIVAPLVLKSSMTDPTKWSSELILLIKIISKTLPKPSPLIYRILSDIPNTERLISQPSFKSFNSLRNLLVLSKDRPLKPIRKTDCKELLIKTSKLLQTSRPIALAILLEYAIINGRVDTAHILLSSAGSCLKHSPILKSMQIKLALRQHKPDLAISLATSYYESSNMKSVPSLAHFTLILGDLTNKRLFSMATQVEPNVVKLLQKYPDIKGYNALLNYYAESRMVPALESAWENMNKSNVKPGLLAYNNLIKGYSLSEAHQDRMVGAFNELLANDLIPDRRTILSLVRSHCLFEKPHRAILLIERAAIQWGIQPTTTVINMLLKSFGRRNTTYASCFHLFNSMLCSWIQGDSIRQPHHSDSWSSFNTKVSEHFDGLGKTDPVETKHQDTRNGILSRLREKPSLMFSWLSSRDSSDNDNAKRLRHSQMTTFNESQNSPMASIRKWTHKSSLVTLKSITIPPPDIVSFKDVLFHAIKYEEWNYMAYLWLTFMLWSRSSSGIPDSTHLAPYIQKDQPLIPQLKNLCKPRNKEHNFEWLCQQVNGLIEKDNLKQKQWFSEKELMSSSYHVFVELGQSELAEKISSIANVNKAQSTLGPERTYPDHQM</sequence>
<evidence type="ECO:0000256" key="1">
    <source>
        <dbReference type="ARBA" id="ARBA00022737"/>
    </source>
</evidence>